<evidence type="ECO:0000256" key="1">
    <source>
        <dbReference type="ARBA" id="ARBA00004651"/>
    </source>
</evidence>
<dbReference type="OrthoDB" id="9780716at2"/>
<evidence type="ECO:0000313" key="7">
    <source>
        <dbReference type="EMBL" id="TLD70661.1"/>
    </source>
</evidence>
<dbReference type="Pfam" id="PF03739">
    <property type="entry name" value="LptF_LptG"/>
    <property type="match status" value="1"/>
</dbReference>
<feature type="transmembrane region" description="Helical" evidence="6">
    <location>
        <begin position="299"/>
        <end position="319"/>
    </location>
</feature>
<dbReference type="GO" id="GO:0015920">
    <property type="term" value="P:lipopolysaccharide transport"/>
    <property type="evidence" value="ECO:0007669"/>
    <property type="project" value="TreeGrafter"/>
</dbReference>
<dbReference type="EMBL" id="VAUV01000007">
    <property type="protein sequence ID" value="TLD70661.1"/>
    <property type="molecule type" value="Genomic_DNA"/>
</dbReference>
<feature type="transmembrane region" description="Helical" evidence="6">
    <location>
        <begin position="103"/>
        <end position="122"/>
    </location>
</feature>
<keyword evidence="2" id="KW-1003">Cell membrane</keyword>
<organism evidence="7 8">
    <name type="scientific">Phragmitibacter flavus</name>
    <dbReference type="NCBI Taxonomy" id="2576071"/>
    <lineage>
        <taxon>Bacteria</taxon>
        <taxon>Pseudomonadati</taxon>
        <taxon>Verrucomicrobiota</taxon>
        <taxon>Verrucomicrobiia</taxon>
        <taxon>Verrucomicrobiales</taxon>
        <taxon>Verrucomicrobiaceae</taxon>
        <taxon>Phragmitibacter</taxon>
    </lineage>
</organism>
<dbReference type="PANTHER" id="PTHR33529">
    <property type="entry name" value="SLR0882 PROTEIN-RELATED"/>
    <property type="match status" value="1"/>
</dbReference>
<evidence type="ECO:0000256" key="2">
    <source>
        <dbReference type="ARBA" id="ARBA00022475"/>
    </source>
</evidence>
<sequence>MGPKIFDRYIWRQVASSTLTGVLVLTGVMVLGNVFKEMERLLGDTVGLPILLVLQFISYVVPYSLVFTIPWALLTAILLVFGRMSADNEMTALRMTGMSMPRICLPVFILATLMSGLCYFVNLELAPLTKNKIKRLFYDVALDDPAMLFQPGKVLDRFPGYRIYVAKREGNNLEGVEIYQTDGSRSESYIRAKNAELEITPGVTDFILLLRDGQVETWDGGEDGSSTDVLNDLQPVSFREMPITFPLSRLQKKSEKVSNSMKTTEALWQEVKSGVSTVDQLPMNEKLVSSSRTELSMRYSFSLAAVVFVLVGIPLGITAQRRETSIGFALSLIVAVSYIFVIIFASTQAEKPSSYPHLLMWLPNVVFIAVGSRLFWKLCQR</sequence>
<dbReference type="RefSeq" id="WP_138086133.1">
    <property type="nucleotide sequence ID" value="NZ_VAUV01000007.1"/>
</dbReference>
<proteinExistence type="predicted"/>
<comment type="subcellular location">
    <subcellularLocation>
        <location evidence="1">Cell membrane</location>
        <topology evidence="1">Multi-pass membrane protein</topology>
    </subcellularLocation>
</comment>
<reference evidence="7 8" key="1">
    <citation type="submission" date="2019-05" db="EMBL/GenBank/DDBJ databases">
        <title>Verrucobacter flavum gen. nov., sp. nov. a new member of the family Verrucomicrobiaceae.</title>
        <authorList>
            <person name="Szuroczki S."/>
            <person name="Abbaszade G."/>
            <person name="Szabo A."/>
            <person name="Felfoldi T."/>
            <person name="Schumann P."/>
            <person name="Boka K."/>
            <person name="Keki Z."/>
            <person name="Toumi M."/>
            <person name="Toth E."/>
        </authorList>
    </citation>
    <scope>NUCLEOTIDE SEQUENCE [LARGE SCALE GENOMIC DNA]</scope>
    <source>
        <strain evidence="7 8">MG-N-17</strain>
    </source>
</reference>
<keyword evidence="5 6" id="KW-0472">Membrane</keyword>
<keyword evidence="8" id="KW-1185">Reference proteome</keyword>
<protein>
    <submittedName>
        <fullName evidence="7">YjgP/YjgQ family permease</fullName>
    </submittedName>
</protein>
<dbReference type="AlphaFoldDB" id="A0A5R8KEG5"/>
<name>A0A5R8KEG5_9BACT</name>
<keyword evidence="4 6" id="KW-1133">Transmembrane helix</keyword>
<gene>
    <name evidence="7" type="ORF">FEM03_10105</name>
</gene>
<evidence type="ECO:0000256" key="6">
    <source>
        <dbReference type="SAM" id="Phobius"/>
    </source>
</evidence>
<dbReference type="GO" id="GO:0043190">
    <property type="term" value="C:ATP-binding cassette (ABC) transporter complex"/>
    <property type="evidence" value="ECO:0007669"/>
    <property type="project" value="TreeGrafter"/>
</dbReference>
<feature type="transmembrane region" description="Helical" evidence="6">
    <location>
        <begin position="14"/>
        <end position="34"/>
    </location>
</feature>
<dbReference type="InterPro" id="IPR005495">
    <property type="entry name" value="LptG/LptF_permease"/>
</dbReference>
<feature type="transmembrane region" description="Helical" evidence="6">
    <location>
        <begin position="358"/>
        <end position="376"/>
    </location>
</feature>
<evidence type="ECO:0000313" key="8">
    <source>
        <dbReference type="Proteomes" id="UP000306196"/>
    </source>
</evidence>
<evidence type="ECO:0000256" key="4">
    <source>
        <dbReference type="ARBA" id="ARBA00022989"/>
    </source>
</evidence>
<evidence type="ECO:0000256" key="5">
    <source>
        <dbReference type="ARBA" id="ARBA00023136"/>
    </source>
</evidence>
<accession>A0A5R8KEG5</accession>
<dbReference type="PANTHER" id="PTHR33529:SF6">
    <property type="entry name" value="YJGP_YJGQ FAMILY PERMEASE"/>
    <property type="match status" value="1"/>
</dbReference>
<comment type="caution">
    <text evidence="7">The sequence shown here is derived from an EMBL/GenBank/DDBJ whole genome shotgun (WGS) entry which is preliminary data.</text>
</comment>
<feature type="transmembrane region" description="Helical" evidence="6">
    <location>
        <begin position="326"/>
        <end position="346"/>
    </location>
</feature>
<keyword evidence="3 6" id="KW-0812">Transmembrane</keyword>
<feature type="transmembrane region" description="Helical" evidence="6">
    <location>
        <begin position="63"/>
        <end position="82"/>
    </location>
</feature>
<dbReference type="Proteomes" id="UP000306196">
    <property type="component" value="Unassembled WGS sequence"/>
</dbReference>
<evidence type="ECO:0000256" key="3">
    <source>
        <dbReference type="ARBA" id="ARBA00022692"/>
    </source>
</evidence>